<keyword evidence="2" id="KW-0067">ATP-binding</keyword>
<dbReference type="GO" id="GO:0005737">
    <property type="term" value="C:cytoplasm"/>
    <property type="evidence" value="ECO:0007669"/>
    <property type="project" value="TreeGrafter"/>
</dbReference>
<feature type="domain" description="AAA+ ATPase" evidence="3">
    <location>
        <begin position="272"/>
        <end position="410"/>
    </location>
</feature>
<dbReference type="InterPro" id="IPR050130">
    <property type="entry name" value="ClpA_ClpB"/>
</dbReference>
<dbReference type="GO" id="GO:0016887">
    <property type="term" value="F:ATP hydrolysis activity"/>
    <property type="evidence" value="ECO:0007669"/>
    <property type="project" value="InterPro"/>
</dbReference>
<proteinExistence type="predicted"/>
<reference evidence="4" key="1">
    <citation type="submission" date="2023-06" db="EMBL/GenBank/DDBJ databases">
        <title>Genome-scale phylogeny and comparative genomics of the fungal order Sordariales.</title>
        <authorList>
            <consortium name="Lawrence Berkeley National Laboratory"/>
            <person name="Hensen N."/>
            <person name="Bonometti L."/>
            <person name="Westerberg I."/>
            <person name="Brannstrom I.O."/>
            <person name="Guillou S."/>
            <person name="Cros-Aarteil S."/>
            <person name="Calhoun S."/>
            <person name="Haridas S."/>
            <person name="Kuo A."/>
            <person name="Mondo S."/>
            <person name="Pangilinan J."/>
            <person name="Riley R."/>
            <person name="Labutti K."/>
            <person name="Andreopoulos B."/>
            <person name="Lipzen A."/>
            <person name="Chen C."/>
            <person name="Yanf M."/>
            <person name="Daum C."/>
            <person name="Ng V."/>
            <person name="Clum A."/>
            <person name="Steindorff A."/>
            <person name="Ohm R."/>
            <person name="Martin F."/>
            <person name="Silar P."/>
            <person name="Natvig D."/>
            <person name="Lalanne C."/>
            <person name="Gautier V."/>
            <person name="Ament-Velasquez S.L."/>
            <person name="Kruys A."/>
            <person name="Hutchinson M.I."/>
            <person name="Powell A.J."/>
            <person name="Barry K."/>
            <person name="Miller A.N."/>
            <person name="Grigoriev I.V."/>
            <person name="Debuchy R."/>
            <person name="Gladieux P."/>
            <person name="Thoren M.H."/>
            <person name="Johannesson H."/>
        </authorList>
    </citation>
    <scope>NUCLEOTIDE SEQUENCE</scope>
    <source>
        <strain evidence="4">CBS 307.81</strain>
    </source>
</reference>
<evidence type="ECO:0000256" key="1">
    <source>
        <dbReference type="ARBA" id="ARBA00022741"/>
    </source>
</evidence>
<dbReference type="Proteomes" id="UP001174997">
    <property type="component" value="Unassembled WGS sequence"/>
</dbReference>
<dbReference type="SUPFAM" id="SSF52540">
    <property type="entry name" value="P-loop containing nucleoside triphosphate hydrolases"/>
    <property type="match status" value="1"/>
</dbReference>
<dbReference type="AlphaFoldDB" id="A0AA40DAK2"/>
<sequence>MKRKNIKSLASKQQQWDSELILPRIEKRASDNGNGFLLPTYSYDNTGGAFHLRDIIIAIQRGDSCDSIRSLLSPHQTELQSLKLKQEICGTVDDVPAFFFVVESGNVDMIRMWASYGGEVNTEYREVPLLVYAIVRCLSPKADGPVVVATLLSLGASIDVIPPPFFLPIDRDLPENGPSDTDLAAFKSPKTAWFVGPVRRLLTDALNSCYSLRYALHRASVTEPLSGANQAIAKKHSATELLGVHYFLVGQTQACQSLVEIFMAELALGTDRPMVLLFVGPSGHGKTELAQNMGKLLSLDLLTVDCTNLRTPMDLFGPFFPFEGYDKGSAVNNFLDLHSSERSIVFLDEFEKTEQKVRESLLLPFQRGVHVDRRNMKLVDCSKTIWILATNAFDDTIHTFCKSHYKELFANTVGIDRRASQQARKLSKKLSATIRKCSIETFGAPLTGRITSVMPFLIFSPTEQAAVACKQMDRLGRKLARPVKLCDDLKLYRPVGDIKLQIPFSYSVCKALVSQGYDEQLGARSIINTVDSEVALPLVTQYLAAREEICEDEEESCFMITVDADLGMIEVSEKQDTLLDEVGLTLNSLRGKI</sequence>
<dbReference type="InterPro" id="IPR019489">
    <property type="entry name" value="Clp_ATPase_C"/>
</dbReference>
<evidence type="ECO:0000313" key="4">
    <source>
        <dbReference type="EMBL" id="KAK0669289.1"/>
    </source>
</evidence>
<dbReference type="Pfam" id="PF10431">
    <property type="entry name" value="ClpB_D2-small"/>
    <property type="match status" value="1"/>
</dbReference>
<dbReference type="SMART" id="SM00382">
    <property type="entry name" value="AAA"/>
    <property type="match status" value="1"/>
</dbReference>
<dbReference type="EMBL" id="JAULSY010000045">
    <property type="protein sequence ID" value="KAK0669289.1"/>
    <property type="molecule type" value="Genomic_DNA"/>
</dbReference>
<dbReference type="InterPro" id="IPR011704">
    <property type="entry name" value="ATPase_dyneun-rel_AAA"/>
</dbReference>
<protein>
    <submittedName>
        <fullName evidence="4">P-loop containing nucleoside triphosphate hydrolase protein</fullName>
    </submittedName>
</protein>
<comment type="caution">
    <text evidence="4">The sequence shown here is derived from an EMBL/GenBank/DDBJ whole genome shotgun (WGS) entry which is preliminary data.</text>
</comment>
<name>A0AA40DAK2_9PEZI</name>
<organism evidence="4 5">
    <name type="scientific">Cercophora samala</name>
    <dbReference type="NCBI Taxonomy" id="330535"/>
    <lineage>
        <taxon>Eukaryota</taxon>
        <taxon>Fungi</taxon>
        <taxon>Dikarya</taxon>
        <taxon>Ascomycota</taxon>
        <taxon>Pezizomycotina</taxon>
        <taxon>Sordariomycetes</taxon>
        <taxon>Sordariomycetidae</taxon>
        <taxon>Sordariales</taxon>
        <taxon>Lasiosphaeriaceae</taxon>
        <taxon>Cercophora</taxon>
    </lineage>
</organism>
<evidence type="ECO:0000313" key="5">
    <source>
        <dbReference type="Proteomes" id="UP001174997"/>
    </source>
</evidence>
<dbReference type="Pfam" id="PF07728">
    <property type="entry name" value="AAA_5"/>
    <property type="match status" value="1"/>
</dbReference>
<evidence type="ECO:0000259" key="3">
    <source>
        <dbReference type="SMART" id="SM00382"/>
    </source>
</evidence>
<keyword evidence="4" id="KW-0378">Hydrolase</keyword>
<dbReference type="PRINTS" id="PR00300">
    <property type="entry name" value="CLPPROTEASEA"/>
</dbReference>
<dbReference type="PANTHER" id="PTHR11638">
    <property type="entry name" value="ATP-DEPENDENT CLP PROTEASE"/>
    <property type="match status" value="1"/>
</dbReference>
<accession>A0AA40DAK2</accession>
<dbReference type="InterPro" id="IPR027417">
    <property type="entry name" value="P-loop_NTPase"/>
</dbReference>
<keyword evidence="5" id="KW-1185">Reference proteome</keyword>
<evidence type="ECO:0000256" key="2">
    <source>
        <dbReference type="ARBA" id="ARBA00022840"/>
    </source>
</evidence>
<dbReference type="InterPro" id="IPR001270">
    <property type="entry name" value="ClpA/B"/>
</dbReference>
<dbReference type="PANTHER" id="PTHR11638:SF18">
    <property type="entry name" value="HEAT SHOCK PROTEIN 104"/>
    <property type="match status" value="1"/>
</dbReference>
<dbReference type="InterPro" id="IPR003593">
    <property type="entry name" value="AAA+_ATPase"/>
</dbReference>
<gene>
    <name evidence="4" type="ORF">QBC41DRAFT_320288</name>
</gene>
<keyword evidence="1" id="KW-0547">Nucleotide-binding</keyword>
<dbReference type="GO" id="GO:0005524">
    <property type="term" value="F:ATP binding"/>
    <property type="evidence" value="ECO:0007669"/>
    <property type="project" value="UniProtKB-KW"/>
</dbReference>
<dbReference type="GO" id="GO:0034605">
    <property type="term" value="P:cellular response to heat"/>
    <property type="evidence" value="ECO:0007669"/>
    <property type="project" value="TreeGrafter"/>
</dbReference>
<dbReference type="Gene3D" id="3.40.50.300">
    <property type="entry name" value="P-loop containing nucleotide triphosphate hydrolases"/>
    <property type="match status" value="1"/>
</dbReference>